<dbReference type="KEGG" id="bbig:BBBOND_0300390"/>
<reference evidence="2" key="1">
    <citation type="journal article" date="2014" name="Nucleic Acids Res.">
        <title>The evolutionary dynamics of variant antigen genes in Babesia reveal a history of genomic innovation underlying host-parasite interaction.</title>
        <authorList>
            <person name="Jackson A.P."/>
            <person name="Otto T.D."/>
            <person name="Darby A."/>
            <person name="Ramaprasad A."/>
            <person name="Xia D."/>
            <person name="Echaide I.E."/>
            <person name="Farber M."/>
            <person name="Gahlot S."/>
            <person name="Gamble J."/>
            <person name="Gupta D."/>
            <person name="Gupta Y."/>
            <person name="Jackson L."/>
            <person name="Malandrin L."/>
            <person name="Malas T.B."/>
            <person name="Moussa E."/>
            <person name="Nair M."/>
            <person name="Reid A.J."/>
            <person name="Sanders M."/>
            <person name="Sharma J."/>
            <person name="Tracey A."/>
            <person name="Quail M.A."/>
            <person name="Weir W."/>
            <person name="Wastling J.M."/>
            <person name="Hall N."/>
            <person name="Willadsen P."/>
            <person name="Lingelbach K."/>
            <person name="Shiels B."/>
            <person name="Tait A."/>
            <person name="Berriman M."/>
            <person name="Allred D.R."/>
            <person name="Pain A."/>
        </authorList>
    </citation>
    <scope>NUCLEOTIDE SEQUENCE [LARGE SCALE GENOMIC DNA]</scope>
    <source>
        <strain evidence="2">Bond</strain>
    </source>
</reference>
<dbReference type="Proteomes" id="UP000033188">
    <property type="component" value="Chromosome 3"/>
</dbReference>
<keyword evidence="2" id="KW-1185">Reference proteome</keyword>
<dbReference type="InterPro" id="IPR006886">
    <property type="entry name" value="RNA_pol_III_Rpc5"/>
</dbReference>
<protein>
    <submittedName>
        <fullName evidence="1">Uncharacterized protein</fullName>
    </submittedName>
</protein>
<evidence type="ECO:0000313" key="1">
    <source>
        <dbReference type="EMBL" id="CDR96134.1"/>
    </source>
</evidence>
<dbReference type="STRING" id="5866.A0A061DB43"/>
<dbReference type="VEuPathDB" id="PiroplasmaDB:BBBOND_0300390"/>
<proteinExistence type="predicted"/>
<dbReference type="Pfam" id="PF04801">
    <property type="entry name" value="RPC5"/>
    <property type="match status" value="1"/>
</dbReference>
<dbReference type="AlphaFoldDB" id="A0A061DB43"/>
<gene>
    <name evidence="1" type="ORF">BBBOND_0300390</name>
</gene>
<dbReference type="PANTHER" id="PTHR12069">
    <property type="entry name" value="DNA-DIRECTED RNA POLYMERASES III 80 KDA POLYPEPTIDE RNA POLYMERASE III SUBUNIT 5"/>
    <property type="match status" value="1"/>
</dbReference>
<dbReference type="GeneID" id="24564675"/>
<dbReference type="GO" id="GO:0005666">
    <property type="term" value="C:RNA polymerase III complex"/>
    <property type="evidence" value="ECO:0007669"/>
    <property type="project" value="TreeGrafter"/>
</dbReference>
<dbReference type="PANTHER" id="PTHR12069:SF0">
    <property type="entry name" value="DNA-DIRECTED RNA POLYMERASE III SUBUNIT RPC5"/>
    <property type="match status" value="1"/>
</dbReference>
<dbReference type="EMBL" id="LK391709">
    <property type="protein sequence ID" value="CDR96134.1"/>
    <property type="molecule type" value="Genomic_DNA"/>
</dbReference>
<dbReference type="OrthoDB" id="340681at2759"/>
<name>A0A061DB43_BABBI</name>
<organism evidence="1 2">
    <name type="scientific">Babesia bigemina</name>
    <dbReference type="NCBI Taxonomy" id="5866"/>
    <lineage>
        <taxon>Eukaryota</taxon>
        <taxon>Sar</taxon>
        <taxon>Alveolata</taxon>
        <taxon>Apicomplexa</taxon>
        <taxon>Aconoidasida</taxon>
        <taxon>Piroplasmida</taxon>
        <taxon>Babesiidae</taxon>
        <taxon>Babesia</taxon>
    </lineage>
</organism>
<sequence>MRDAREDDAMDLDPVEDDPVVCEFDVFVNNTVLQDLLGRIAEPAKTISVASELCSKPFGDLFLLQYPLELSTSDCPNASKDVDIQNRIALSSNATDMLPLSTLSIGKESKREVVDERTYGVASIIKKTKRSSCPYLKFVYDLGTKYPVNVMSLSAKKSSRASSPFLRYEPSDLTNTIHLFDLSKPVSADKKKTLKLRSEIVTGDHVSDCLGVLVVEETDSGLVRSLHIVPVRGVIQLRPKVKPYMSEIVNFDDTLNSLFQNRNLQWRDVGKISEMDSAESREIVQMLTQRCRTLQQLARRPIYFHENPSMYINAVCFAQEYGKYQDEWHRSLESDVDGYQHSTNPAFSTDNGQIAYRCMHENTPNVRFMGTLDVRTQLKLLLTQRYIDSFYALKKDIIAGPEVSDDQLIVMLQEFATNIDGNWILSSEHAIPNYTTEDDFDDEDRAYLIVCRDVILGLFYRDVVMRDLLQKGAYGHVTIEAVHSLTGLPVRMVHEMISQVAMQHGKLWTLKLKRDSEFYNKYGALMKTYQVNWSNRLLESMKHVKTLRETQSSKVSQIIYRYILKGAIISALKNRVYSAEQISQELTAQGYSIDSAPVFESLLKQVAIPFLRGDRKMWVLKKSHVSLNSLKMVLSGQNHPGTRRLTSDEVRRTLQDSALPGFLKRRISMMPSS</sequence>
<accession>A0A061DB43</accession>
<dbReference type="RefSeq" id="XP_012768320.1">
    <property type="nucleotide sequence ID" value="XM_012912866.1"/>
</dbReference>
<dbReference type="GO" id="GO:0042797">
    <property type="term" value="P:tRNA transcription by RNA polymerase III"/>
    <property type="evidence" value="ECO:0007669"/>
    <property type="project" value="TreeGrafter"/>
</dbReference>
<dbReference type="OMA" id="QEFATNI"/>
<evidence type="ECO:0000313" key="2">
    <source>
        <dbReference type="Proteomes" id="UP000033188"/>
    </source>
</evidence>